<dbReference type="InterPro" id="IPR030564">
    <property type="entry name" value="Myotubularin"/>
</dbReference>
<dbReference type="InterPro" id="IPR010569">
    <property type="entry name" value="Myotubularin-like_Pase_dom"/>
</dbReference>
<comment type="caution">
    <text evidence="5">The sequence shown here is derived from an EMBL/GenBank/DDBJ whole genome shotgun (WGS) entry which is preliminary data.</text>
</comment>
<feature type="domain" description="Myotubularin phosphatase" evidence="3">
    <location>
        <begin position="203"/>
        <end position="362"/>
    </location>
</feature>
<dbReference type="GO" id="GO:0005737">
    <property type="term" value="C:cytoplasm"/>
    <property type="evidence" value="ECO:0007669"/>
    <property type="project" value="TreeGrafter"/>
</dbReference>
<evidence type="ECO:0000313" key="6">
    <source>
        <dbReference type="Proteomes" id="UP000682733"/>
    </source>
</evidence>
<dbReference type="InterPro" id="IPR029021">
    <property type="entry name" value="Prot-tyrosine_phosphatase-like"/>
</dbReference>
<feature type="compositionally biased region" description="Basic and acidic residues" evidence="2">
    <location>
        <begin position="204"/>
        <end position="221"/>
    </location>
</feature>
<dbReference type="PROSITE" id="PS51339">
    <property type="entry name" value="PPASE_MYOTUBULARIN"/>
    <property type="match status" value="1"/>
</dbReference>
<evidence type="ECO:0000259" key="3">
    <source>
        <dbReference type="PROSITE" id="PS51339"/>
    </source>
</evidence>
<dbReference type="SUPFAM" id="SSF52799">
    <property type="entry name" value="(Phosphotyrosine protein) phosphatases II"/>
    <property type="match status" value="1"/>
</dbReference>
<proteinExistence type="inferred from homology"/>
<evidence type="ECO:0000256" key="2">
    <source>
        <dbReference type="SAM" id="MobiDB-lite"/>
    </source>
</evidence>
<feature type="non-terminal residue" evidence="5">
    <location>
        <position position="548"/>
    </location>
</feature>
<evidence type="ECO:0000256" key="1">
    <source>
        <dbReference type="ARBA" id="ARBA00007471"/>
    </source>
</evidence>
<evidence type="ECO:0000313" key="4">
    <source>
        <dbReference type="EMBL" id="CAF1027728.1"/>
    </source>
</evidence>
<dbReference type="AlphaFoldDB" id="A0A8S2J5S4"/>
<sequence length="548" mass="63250">ALCSEIEKCVYINKPWYPSANILIQDRLLKFVERGLDDEQEEKEFGVLNSGRCYKITRDENGEVQLVATKAKRKAKNEEKETEQKEKQKIDFFILFDKKKEVQVVLRELMTVAEETGYIPSEIKCYKALTEKQFDIASNRIRHIQTALSTCVKVVKPTSTSQTLEREKEKNQAARNDEEASCNNESGSGRAVCCSGKEERNKVYNDEKENDDDQRKLERRQQQLGDKPNRKKREVVQLIDALTSTSPLFLLFLDCVYQLIVQNPFLFEFTDDLLIELYCSVCYCCHHTFLFNNVGERLDAMKNCPNHLLLLLLSTFGFSLYLSLKSRLITEKPDERSSSKENEELASFTGKKRSRSKWSTEAAITELLDSNVIFGKRESDMSTSATDIFKLLENEPNKLTELSKNISGDIEKAVLSKKLRTPKSVIHTIDERVRVEEPSQVYRQLVSSTEGVTTVNNSRQVENRRARHLAQFKLSQNEIYSTYKIALDNKSFVKQFILTPNLIIICGHDTGMEMFKQLLKIIKTKIMLSYDTTLQLTDAYVRYTVIWN</sequence>
<feature type="region of interest" description="Disordered" evidence="2">
    <location>
        <begin position="204"/>
        <end position="229"/>
    </location>
</feature>
<dbReference type="Proteomes" id="UP000682733">
    <property type="component" value="Unassembled WGS sequence"/>
</dbReference>
<name>A0A8S2J5S4_9BILA</name>
<gene>
    <name evidence="4" type="ORF">OVA965_LOCUS15828</name>
    <name evidence="5" type="ORF">TMI583_LOCUS15835</name>
</gene>
<protein>
    <recommendedName>
        <fullName evidence="3">Myotubularin phosphatase domain-containing protein</fullName>
    </recommendedName>
</protein>
<dbReference type="Pfam" id="PF06602">
    <property type="entry name" value="Myotub-related"/>
    <property type="match status" value="1"/>
</dbReference>
<feature type="compositionally biased region" description="Basic and acidic residues" evidence="2">
    <location>
        <begin position="164"/>
        <end position="178"/>
    </location>
</feature>
<organism evidence="5 6">
    <name type="scientific">Didymodactylos carnosus</name>
    <dbReference type="NCBI Taxonomy" id="1234261"/>
    <lineage>
        <taxon>Eukaryota</taxon>
        <taxon>Metazoa</taxon>
        <taxon>Spiralia</taxon>
        <taxon>Gnathifera</taxon>
        <taxon>Rotifera</taxon>
        <taxon>Eurotatoria</taxon>
        <taxon>Bdelloidea</taxon>
        <taxon>Philodinida</taxon>
        <taxon>Philodinidae</taxon>
        <taxon>Didymodactylos</taxon>
    </lineage>
</organism>
<accession>A0A8S2J5S4</accession>
<dbReference type="PANTHER" id="PTHR10807">
    <property type="entry name" value="MYOTUBULARIN-RELATED"/>
    <property type="match status" value="1"/>
</dbReference>
<dbReference type="EMBL" id="CAJOBA010007220">
    <property type="protein sequence ID" value="CAF3796073.1"/>
    <property type="molecule type" value="Genomic_DNA"/>
</dbReference>
<feature type="region of interest" description="Disordered" evidence="2">
    <location>
        <begin position="160"/>
        <end position="190"/>
    </location>
</feature>
<dbReference type="Proteomes" id="UP000677228">
    <property type="component" value="Unassembled WGS sequence"/>
</dbReference>
<comment type="similarity">
    <text evidence="1">Belongs to the protein-tyrosine phosphatase family. Non-receptor class myotubularin subfamily.</text>
</comment>
<dbReference type="EMBL" id="CAJNOK010007210">
    <property type="protein sequence ID" value="CAF1027728.1"/>
    <property type="molecule type" value="Genomic_DNA"/>
</dbReference>
<evidence type="ECO:0000313" key="5">
    <source>
        <dbReference type="EMBL" id="CAF3796073.1"/>
    </source>
</evidence>
<reference evidence="5" key="1">
    <citation type="submission" date="2021-02" db="EMBL/GenBank/DDBJ databases">
        <authorList>
            <person name="Nowell W R."/>
        </authorList>
    </citation>
    <scope>NUCLEOTIDE SEQUENCE</scope>
</reference>